<comment type="caution">
    <text evidence="3">The sequence shown here is derived from an EMBL/GenBank/DDBJ whole genome shotgun (WGS) entry which is preliminary data.</text>
</comment>
<keyword evidence="4" id="KW-1185">Reference proteome</keyword>
<dbReference type="Proteomes" id="UP001160390">
    <property type="component" value="Unassembled WGS sequence"/>
</dbReference>
<dbReference type="EMBL" id="CABFNP030001236">
    <property type="protein sequence ID" value="CAI6092567.1"/>
    <property type="molecule type" value="Genomic_DNA"/>
</dbReference>
<dbReference type="AlphaFoldDB" id="A0AA35Q5M1"/>
<dbReference type="PANTHER" id="PTHR37543:SF1">
    <property type="entry name" value="CCCH ZINC FINGER DNA BINDING PROTEIN (AFU_ORTHOLOGUE AFUA_5G12760)"/>
    <property type="match status" value="1"/>
</dbReference>
<organism evidence="3 4">
    <name type="scientific">Clonostachys chloroleuca</name>
    <dbReference type="NCBI Taxonomy" id="1926264"/>
    <lineage>
        <taxon>Eukaryota</taxon>
        <taxon>Fungi</taxon>
        <taxon>Dikarya</taxon>
        <taxon>Ascomycota</taxon>
        <taxon>Pezizomycotina</taxon>
        <taxon>Sordariomycetes</taxon>
        <taxon>Hypocreomycetidae</taxon>
        <taxon>Hypocreales</taxon>
        <taxon>Bionectriaceae</taxon>
        <taxon>Clonostachys</taxon>
    </lineage>
</organism>
<evidence type="ECO:0000259" key="2">
    <source>
        <dbReference type="Pfam" id="PF25540"/>
    </source>
</evidence>
<reference evidence="3" key="1">
    <citation type="submission" date="2023-01" db="EMBL/GenBank/DDBJ databases">
        <authorList>
            <person name="Piombo E."/>
        </authorList>
    </citation>
    <scope>NUCLEOTIDE SEQUENCE</scope>
</reference>
<dbReference type="InterPro" id="IPR057683">
    <property type="entry name" value="DUF7923"/>
</dbReference>
<evidence type="ECO:0000313" key="4">
    <source>
        <dbReference type="Proteomes" id="UP001160390"/>
    </source>
</evidence>
<feature type="domain" description="DUF7923" evidence="2">
    <location>
        <begin position="64"/>
        <end position="127"/>
    </location>
</feature>
<dbReference type="PANTHER" id="PTHR37543">
    <property type="entry name" value="CCCH ZINC FINGER DNA BINDING PROTEIN (AFU_ORTHOLOGUE AFUA_5G12760)"/>
    <property type="match status" value="1"/>
</dbReference>
<gene>
    <name evidence="3" type="ORF">CCHLO57077_00018888</name>
</gene>
<name>A0AA35Q5M1_9HYPO</name>
<sequence>MLTEDQLRHSEQALIKFRQDDALSEMLDDYAELIRDYSKLKAEYEEARESRERYKKLSKGQDLGQYVLVLVDGDGDGYHFQDDFVRKGANDGGGNAARALNEAVKAKLEAKNLGHCQILIRIYANVAE</sequence>
<accession>A0AA35Q5M1</accession>
<keyword evidence="1" id="KW-0175">Coiled coil</keyword>
<proteinExistence type="predicted"/>
<evidence type="ECO:0000256" key="1">
    <source>
        <dbReference type="SAM" id="Coils"/>
    </source>
</evidence>
<dbReference type="Pfam" id="PF25540">
    <property type="entry name" value="DUF7923"/>
    <property type="match status" value="1"/>
</dbReference>
<evidence type="ECO:0000313" key="3">
    <source>
        <dbReference type="EMBL" id="CAI6092567.1"/>
    </source>
</evidence>
<feature type="coiled-coil region" evidence="1">
    <location>
        <begin position="23"/>
        <end position="57"/>
    </location>
</feature>
<protein>
    <recommendedName>
        <fullName evidence="2">DUF7923 domain-containing protein</fullName>
    </recommendedName>
</protein>